<sequence>MSGIRWLLAVLRILDNTLGRASVRGLLSLFSVLWRATKKKTSPASGLGDSKTVQVVYPQAAHDGSNNLYPDTESRVVYTSASLVPASLHPYLNSSPAASRSSQDITAHPITQASYSLHSLSVQHLPATLSVQEPPTATFSVQHLPALPPSPNLGLGGYFPSTNSSVVDLHLAGPATESPSQSRRSSVHGYIAVAALPCLNDEHLRIFPVTPENIQRYTRKTTIPDDPTKFQLEPLTIFVTANPPPPGWTTCQHPEGAQYFFHEEKRVFTDANLFDNTSLTFIHENIDKVHDFLRVHNVHLNPGVDLVLDEYVYDDGSKGCQYYFVNHRDRCVFWMDHGDSDLFSVTQEVKGMKSASQIRHELEAQYWLHCEYYPRAFEVTHKIVDELRDTVLHAFGDVVTSQTSTVSWKIDDLKNMITLIDGFSKNVGKHADKKFSGSSCLVARLMYLFARHRVYNFHGEPGARLNVDQSVYPTVEKRTALIKMLSPLLFYAPDFHLVSLHAIYADGLIRHSGWSEFVTRLNNEWHEFTICATVILNANVAFLAIQSVDNGGVTSFTRSPTQISSYLSTLTSIGSIIIGLLLVKHYRDRDRAPAADAANFIFYRTHPTLGLETLAVLYSLPYAMLMWSMVSFLAAFAFMCFRNSNLLTRTLVGVVLAAVATLILWCVYNSWESSAWDWLHDLVPVPSCFSSPADDASSGDQQDDVKSAASVAAESNSEPKPKKRGWTVTVPSWAAITIRKRSYDSERTVTNV</sequence>
<evidence type="ECO:0000256" key="3">
    <source>
        <dbReference type="SAM" id="SignalP"/>
    </source>
</evidence>
<organism evidence="4 5">
    <name type="scientific">Mycena albidolilacea</name>
    <dbReference type="NCBI Taxonomy" id="1033008"/>
    <lineage>
        <taxon>Eukaryota</taxon>
        <taxon>Fungi</taxon>
        <taxon>Dikarya</taxon>
        <taxon>Basidiomycota</taxon>
        <taxon>Agaricomycotina</taxon>
        <taxon>Agaricomycetes</taxon>
        <taxon>Agaricomycetidae</taxon>
        <taxon>Agaricales</taxon>
        <taxon>Marasmiineae</taxon>
        <taxon>Mycenaceae</taxon>
        <taxon>Mycena</taxon>
    </lineage>
</organism>
<proteinExistence type="predicted"/>
<evidence type="ECO:0000256" key="2">
    <source>
        <dbReference type="SAM" id="Phobius"/>
    </source>
</evidence>
<evidence type="ECO:0000256" key="1">
    <source>
        <dbReference type="SAM" id="MobiDB-lite"/>
    </source>
</evidence>
<comment type="caution">
    <text evidence="4">The sequence shown here is derived from an EMBL/GenBank/DDBJ whole genome shotgun (WGS) entry which is preliminary data.</text>
</comment>
<keyword evidence="2" id="KW-0812">Transmembrane</keyword>
<dbReference type="AlphaFoldDB" id="A0AAD7F147"/>
<keyword evidence="3" id="KW-0732">Signal</keyword>
<evidence type="ECO:0000313" key="4">
    <source>
        <dbReference type="EMBL" id="KAJ7359250.1"/>
    </source>
</evidence>
<accession>A0AAD7F147</accession>
<keyword evidence="5" id="KW-1185">Reference proteome</keyword>
<gene>
    <name evidence="4" type="ORF">DFH08DRAFT_406908</name>
</gene>
<protein>
    <submittedName>
        <fullName evidence="4">Uncharacterized protein</fullName>
    </submittedName>
</protein>
<dbReference type="EMBL" id="JARIHO010000006">
    <property type="protein sequence ID" value="KAJ7359250.1"/>
    <property type="molecule type" value="Genomic_DNA"/>
</dbReference>
<feature type="transmembrane region" description="Helical" evidence="2">
    <location>
        <begin position="650"/>
        <end position="668"/>
    </location>
</feature>
<feature type="chain" id="PRO_5042080694" evidence="3">
    <location>
        <begin position="20"/>
        <end position="752"/>
    </location>
</feature>
<feature type="transmembrane region" description="Helical" evidence="2">
    <location>
        <begin position="563"/>
        <end position="583"/>
    </location>
</feature>
<evidence type="ECO:0000313" key="5">
    <source>
        <dbReference type="Proteomes" id="UP001218218"/>
    </source>
</evidence>
<name>A0AAD7F147_9AGAR</name>
<feature type="transmembrane region" description="Helical" evidence="2">
    <location>
        <begin position="614"/>
        <end position="638"/>
    </location>
</feature>
<feature type="region of interest" description="Disordered" evidence="1">
    <location>
        <begin position="693"/>
        <end position="726"/>
    </location>
</feature>
<dbReference type="Proteomes" id="UP001218218">
    <property type="component" value="Unassembled WGS sequence"/>
</dbReference>
<keyword evidence="2" id="KW-1133">Transmembrane helix</keyword>
<feature type="signal peptide" evidence="3">
    <location>
        <begin position="1"/>
        <end position="19"/>
    </location>
</feature>
<keyword evidence="2" id="KW-0472">Membrane</keyword>
<feature type="compositionally biased region" description="Low complexity" evidence="1">
    <location>
        <begin position="707"/>
        <end position="718"/>
    </location>
</feature>
<reference evidence="4" key="1">
    <citation type="submission" date="2023-03" db="EMBL/GenBank/DDBJ databases">
        <title>Massive genome expansion in bonnet fungi (Mycena s.s.) driven by repeated elements and novel gene families across ecological guilds.</title>
        <authorList>
            <consortium name="Lawrence Berkeley National Laboratory"/>
            <person name="Harder C.B."/>
            <person name="Miyauchi S."/>
            <person name="Viragh M."/>
            <person name="Kuo A."/>
            <person name="Thoen E."/>
            <person name="Andreopoulos B."/>
            <person name="Lu D."/>
            <person name="Skrede I."/>
            <person name="Drula E."/>
            <person name="Henrissat B."/>
            <person name="Morin E."/>
            <person name="Kohler A."/>
            <person name="Barry K."/>
            <person name="LaButti K."/>
            <person name="Morin E."/>
            <person name="Salamov A."/>
            <person name="Lipzen A."/>
            <person name="Mereny Z."/>
            <person name="Hegedus B."/>
            <person name="Baldrian P."/>
            <person name="Stursova M."/>
            <person name="Weitz H."/>
            <person name="Taylor A."/>
            <person name="Grigoriev I.V."/>
            <person name="Nagy L.G."/>
            <person name="Martin F."/>
            <person name="Kauserud H."/>
        </authorList>
    </citation>
    <scope>NUCLEOTIDE SEQUENCE</scope>
    <source>
        <strain evidence="4">CBHHK002</strain>
    </source>
</reference>